<feature type="transmembrane region" description="Helical" evidence="1">
    <location>
        <begin position="24"/>
        <end position="49"/>
    </location>
</feature>
<dbReference type="PANTHER" id="PTHR34980:SF2">
    <property type="entry name" value="INNER MEMBRANE PROTEIN YHAH-RELATED"/>
    <property type="match status" value="1"/>
</dbReference>
<dbReference type="Pfam" id="PF05656">
    <property type="entry name" value="DUF805"/>
    <property type="match status" value="1"/>
</dbReference>
<evidence type="ECO:0000256" key="1">
    <source>
        <dbReference type="SAM" id="Phobius"/>
    </source>
</evidence>
<accession>A0ABU4WGZ4</accession>
<dbReference type="Proteomes" id="UP001275932">
    <property type="component" value="Unassembled WGS sequence"/>
</dbReference>
<proteinExistence type="predicted"/>
<dbReference type="EMBL" id="JALBUT010000007">
    <property type="protein sequence ID" value="MDX8415815.1"/>
    <property type="molecule type" value="Genomic_DNA"/>
</dbReference>
<comment type="caution">
    <text evidence="2">The sequence shown here is derived from an EMBL/GenBank/DDBJ whole genome shotgun (WGS) entry which is preliminary data.</text>
</comment>
<feature type="transmembrane region" description="Helical" evidence="1">
    <location>
        <begin position="69"/>
        <end position="93"/>
    </location>
</feature>
<keyword evidence="3" id="KW-1185">Reference proteome</keyword>
<keyword evidence="1" id="KW-1133">Transmembrane helix</keyword>
<evidence type="ECO:0000313" key="3">
    <source>
        <dbReference type="Proteomes" id="UP001275932"/>
    </source>
</evidence>
<evidence type="ECO:0000313" key="2">
    <source>
        <dbReference type="EMBL" id="MDX8415815.1"/>
    </source>
</evidence>
<dbReference type="RefSeq" id="WP_370397267.1">
    <property type="nucleotide sequence ID" value="NZ_JALBUT010000007.1"/>
</dbReference>
<name>A0ABU4WGZ4_9BACT</name>
<reference evidence="2 3" key="1">
    <citation type="submission" date="2022-03" db="EMBL/GenBank/DDBJ databases">
        <title>Novel taxa within the pig intestine.</title>
        <authorList>
            <person name="Wylensek D."/>
            <person name="Bishof K."/>
            <person name="Afrizal A."/>
            <person name="Clavel T."/>
        </authorList>
    </citation>
    <scope>NUCLEOTIDE SEQUENCE [LARGE SCALE GENOMIC DNA]</scope>
    <source>
        <strain evidence="2 3">CLA-KB-P66</strain>
    </source>
</reference>
<protein>
    <submittedName>
        <fullName evidence="2">DUF805 domain-containing protein</fullName>
    </submittedName>
</protein>
<feature type="transmembrane region" description="Helical" evidence="1">
    <location>
        <begin position="105"/>
        <end position="130"/>
    </location>
</feature>
<keyword evidence="1" id="KW-0812">Transmembrane</keyword>
<dbReference type="InterPro" id="IPR008523">
    <property type="entry name" value="DUF805"/>
</dbReference>
<gene>
    <name evidence="2" type="ORF">MOX91_06465</name>
</gene>
<sequence>MSNKWKLTSYLVFNGKGRMCRRDFIMFNAIFYAIGGVVCAIYLLCLHLIGFFEIDPETNPMTNSQMFALIGLVFIVLLLYLVPFLAMGIFASIRRLHDINLSGWWILLFMLISLISRGFGGTLCTIFLMVKKGSVGENKYGVDPLE</sequence>
<dbReference type="PANTHER" id="PTHR34980">
    <property type="entry name" value="INNER MEMBRANE PROTEIN-RELATED-RELATED"/>
    <property type="match status" value="1"/>
</dbReference>
<keyword evidence="1" id="KW-0472">Membrane</keyword>
<organism evidence="2 3">
    <name type="scientific">Intestinicryptomonas porci</name>
    <dbReference type="NCBI Taxonomy" id="2926320"/>
    <lineage>
        <taxon>Bacteria</taxon>
        <taxon>Pseudomonadati</taxon>
        <taxon>Verrucomicrobiota</taxon>
        <taxon>Opitutia</taxon>
        <taxon>Opitutales</taxon>
        <taxon>Intestinicryptomonaceae</taxon>
        <taxon>Intestinicryptomonas</taxon>
    </lineage>
</organism>